<dbReference type="InParanoid" id="A0A3Q7HQ83"/>
<dbReference type="CDD" id="cd09272">
    <property type="entry name" value="RNase_HI_RT_Ty1"/>
    <property type="match status" value="1"/>
</dbReference>
<feature type="domain" description="Reverse transcriptase Ty1/copia-type" evidence="1">
    <location>
        <begin position="1"/>
        <end position="77"/>
    </location>
</feature>
<evidence type="ECO:0000259" key="1">
    <source>
        <dbReference type="Pfam" id="PF07727"/>
    </source>
</evidence>
<reference evidence="2" key="2">
    <citation type="submission" date="2019-01" db="UniProtKB">
        <authorList>
            <consortium name="EnsemblPlants"/>
        </authorList>
    </citation>
    <scope>IDENTIFICATION</scope>
    <source>
        <strain evidence="2">cv. Heinz 1706</strain>
    </source>
</reference>
<dbReference type="STRING" id="4081.A0A3Q7HQ83"/>
<dbReference type="InterPro" id="IPR013103">
    <property type="entry name" value="RVT_2"/>
</dbReference>
<dbReference type="SUPFAM" id="SSF56672">
    <property type="entry name" value="DNA/RNA polymerases"/>
    <property type="match status" value="1"/>
</dbReference>
<dbReference type="OMA" id="MSSHREF"/>
<dbReference type="InterPro" id="IPR043502">
    <property type="entry name" value="DNA/RNA_pol_sf"/>
</dbReference>
<dbReference type="PANTHER" id="PTHR11439">
    <property type="entry name" value="GAG-POL-RELATED RETROTRANSPOSON"/>
    <property type="match status" value="1"/>
</dbReference>
<dbReference type="Pfam" id="PF07727">
    <property type="entry name" value="RVT_2"/>
    <property type="match status" value="1"/>
</dbReference>
<sequence length="204" mass="22909">YVDDLLITGSDPSLIQDTKQVLHNHFKIKDLGELRYFLGIEFCRSASGIVMSQRKYALELISEAGLAGAQPVSTPLECNLNYQRLVGKLLYLTNTRPDIAFTVQTLSQYMQQPKISHWNAAMRVIRYIKGNPGLGLFMSSHREFKLTGFCDADWAACLSTRKSVSGYLLKFGDSLISWKSKKQNTVSRSSAEAEYRSLATLKAE</sequence>
<dbReference type="Proteomes" id="UP000004994">
    <property type="component" value="Chromosome 8"/>
</dbReference>
<dbReference type="AlphaFoldDB" id="A0A3Q7HQ83"/>
<evidence type="ECO:0000313" key="3">
    <source>
        <dbReference type="Proteomes" id="UP000004994"/>
    </source>
</evidence>
<accession>A0A3Q7HQ83</accession>
<evidence type="ECO:0000313" key="2">
    <source>
        <dbReference type="EnsemblPlants" id="Solyc08g062765.1.1"/>
    </source>
</evidence>
<reference evidence="2" key="1">
    <citation type="journal article" date="2012" name="Nature">
        <title>The tomato genome sequence provides insights into fleshy fruit evolution.</title>
        <authorList>
            <consortium name="Tomato Genome Consortium"/>
        </authorList>
    </citation>
    <scope>NUCLEOTIDE SEQUENCE [LARGE SCALE GENOMIC DNA]</scope>
    <source>
        <strain evidence="2">cv. Heinz 1706</strain>
    </source>
</reference>
<dbReference type="EnsemblPlants" id="Solyc08g062765.1.1">
    <property type="protein sequence ID" value="Solyc08g062765.1.1"/>
    <property type="gene ID" value="Solyc08g062765.1"/>
</dbReference>
<dbReference type="PANTHER" id="PTHR11439:SF499">
    <property type="entry name" value="PPC DOMAIN-CONTAINING PROTEIN"/>
    <property type="match status" value="1"/>
</dbReference>
<name>A0A3Q7HQ83_SOLLC</name>
<organism evidence="2">
    <name type="scientific">Solanum lycopersicum</name>
    <name type="common">Tomato</name>
    <name type="synonym">Lycopersicon esculentum</name>
    <dbReference type="NCBI Taxonomy" id="4081"/>
    <lineage>
        <taxon>Eukaryota</taxon>
        <taxon>Viridiplantae</taxon>
        <taxon>Streptophyta</taxon>
        <taxon>Embryophyta</taxon>
        <taxon>Tracheophyta</taxon>
        <taxon>Spermatophyta</taxon>
        <taxon>Magnoliopsida</taxon>
        <taxon>eudicotyledons</taxon>
        <taxon>Gunneridae</taxon>
        <taxon>Pentapetalae</taxon>
        <taxon>asterids</taxon>
        <taxon>lamiids</taxon>
        <taxon>Solanales</taxon>
        <taxon>Solanaceae</taxon>
        <taxon>Solanoideae</taxon>
        <taxon>Solaneae</taxon>
        <taxon>Solanum</taxon>
        <taxon>Solanum subgen. Lycopersicon</taxon>
    </lineage>
</organism>
<protein>
    <recommendedName>
        <fullName evidence="1">Reverse transcriptase Ty1/copia-type domain-containing protein</fullName>
    </recommendedName>
</protein>
<dbReference type="Gramene" id="Solyc08g062765.1.1">
    <property type="protein sequence ID" value="Solyc08g062765.1.1"/>
    <property type="gene ID" value="Solyc08g062765.1"/>
</dbReference>
<proteinExistence type="predicted"/>
<keyword evidence="3" id="KW-1185">Reference proteome</keyword>